<protein>
    <recommendedName>
        <fullName evidence="3">DICT domain-containing protein</fullName>
    </recommendedName>
</protein>
<dbReference type="EMBL" id="JBHTAR010000011">
    <property type="protein sequence ID" value="MFC7199921.1"/>
    <property type="molecule type" value="Genomic_DNA"/>
</dbReference>
<evidence type="ECO:0008006" key="3">
    <source>
        <dbReference type="Google" id="ProtNLM"/>
    </source>
</evidence>
<gene>
    <name evidence="1" type="ORF">ACFQJ9_10965</name>
</gene>
<reference evidence="1 2" key="1">
    <citation type="journal article" date="2019" name="Int. J. Syst. Evol. Microbiol.">
        <title>The Global Catalogue of Microorganisms (GCM) 10K type strain sequencing project: providing services to taxonomists for standard genome sequencing and annotation.</title>
        <authorList>
            <consortium name="The Broad Institute Genomics Platform"/>
            <consortium name="The Broad Institute Genome Sequencing Center for Infectious Disease"/>
            <person name="Wu L."/>
            <person name="Ma J."/>
        </authorList>
    </citation>
    <scope>NUCLEOTIDE SEQUENCE [LARGE SCALE GENOMIC DNA]</scope>
    <source>
        <strain evidence="1 2">XZGYJ-43</strain>
    </source>
</reference>
<dbReference type="AlphaFoldDB" id="A0ABD5Z419"/>
<dbReference type="Proteomes" id="UP001596447">
    <property type="component" value="Unassembled WGS sequence"/>
</dbReference>
<dbReference type="RefSeq" id="WP_279529843.1">
    <property type="nucleotide sequence ID" value="NZ_CP122312.1"/>
</dbReference>
<keyword evidence="2" id="KW-1185">Reference proteome</keyword>
<evidence type="ECO:0000313" key="1">
    <source>
        <dbReference type="EMBL" id="MFC7199921.1"/>
    </source>
</evidence>
<evidence type="ECO:0000313" key="2">
    <source>
        <dbReference type="Proteomes" id="UP001596447"/>
    </source>
</evidence>
<proteinExistence type="predicted"/>
<accession>A0ABD5Z419</accession>
<sequence length="252" mass="28302">MTFDEFLRAARAHRRTLTLYGDVPDSTLADLRRFFDAMNVRVEVTAPGQGSGPGADTDTYPAGTAVLTSDERVVETGSLADLVDYVEVDPSLSSADTEPPAIVEVADASVTAFAEERRRRLVRGSQVIEELAWQNRSGRLHAGFQTLSRLTSFRRTREVFRRLAEVGVDVHVYGVPDVDLPEDVPYTVHPRDDPETRRHWFVAYRCEETDECAALVARLLDGDGDEYEGFWTLDQDRARPVVDYVEETYAND</sequence>
<comment type="caution">
    <text evidence="1">The sequence shown here is derived from an EMBL/GenBank/DDBJ whole genome shotgun (WGS) entry which is preliminary data.</text>
</comment>
<organism evidence="1 2">
    <name type="scientific">Halospeciosus flavus</name>
    <dbReference type="NCBI Taxonomy" id="3032283"/>
    <lineage>
        <taxon>Archaea</taxon>
        <taxon>Methanobacteriati</taxon>
        <taxon>Methanobacteriota</taxon>
        <taxon>Stenosarchaea group</taxon>
        <taxon>Halobacteria</taxon>
        <taxon>Halobacteriales</taxon>
        <taxon>Halobacteriaceae</taxon>
        <taxon>Halospeciosus</taxon>
    </lineage>
</organism>
<name>A0ABD5Z419_9EURY</name>